<evidence type="ECO:0000313" key="1">
    <source>
        <dbReference type="EMBL" id="CAG5109311.1"/>
    </source>
</evidence>
<gene>
    <name evidence="1" type="ORF">HICCMSTLAB_LOCUS13947</name>
</gene>
<name>A0A8J2MTY6_COTCN</name>
<comment type="caution">
    <text evidence="1">The sequence shown here is derived from an EMBL/GenBank/DDBJ whole genome shotgun (WGS) entry which is preliminary data.</text>
</comment>
<evidence type="ECO:0008006" key="3">
    <source>
        <dbReference type="Google" id="ProtNLM"/>
    </source>
</evidence>
<dbReference type="OrthoDB" id="7555365at2759"/>
<accession>A0A8J2MTY6</accession>
<organism evidence="1 2">
    <name type="scientific">Cotesia congregata</name>
    <name type="common">Parasitoid wasp</name>
    <name type="synonym">Apanteles congregatus</name>
    <dbReference type="NCBI Taxonomy" id="51543"/>
    <lineage>
        <taxon>Eukaryota</taxon>
        <taxon>Metazoa</taxon>
        <taxon>Ecdysozoa</taxon>
        <taxon>Arthropoda</taxon>
        <taxon>Hexapoda</taxon>
        <taxon>Insecta</taxon>
        <taxon>Pterygota</taxon>
        <taxon>Neoptera</taxon>
        <taxon>Endopterygota</taxon>
        <taxon>Hymenoptera</taxon>
        <taxon>Apocrita</taxon>
        <taxon>Ichneumonoidea</taxon>
        <taxon>Braconidae</taxon>
        <taxon>Microgastrinae</taxon>
        <taxon>Cotesia</taxon>
    </lineage>
</organism>
<sequence length="208" mass="24155">MVDVLRFLNDSGLELSPDKSRMEYCGFLIHPLSQKSLKNLNIIQNKALRIAMGYRQSTSTNIMFAEAKEPPIHLRMQYLCYNFLTKLLAKTKHPLIPILDHIIARRENPTLLFRGSKPLFLFAYEDTIPIQHYIACSDKPWCYNFSYESLWFIPDVDLDTGISIQKATNPRLKFENLFRHELRKASCWFTDGSKIDNNEFAGFANLDA</sequence>
<evidence type="ECO:0000313" key="2">
    <source>
        <dbReference type="Proteomes" id="UP000786811"/>
    </source>
</evidence>
<proteinExistence type="predicted"/>
<dbReference type="AlphaFoldDB" id="A0A8J2MTY6"/>
<reference evidence="1" key="1">
    <citation type="submission" date="2021-04" db="EMBL/GenBank/DDBJ databases">
        <authorList>
            <person name="Chebbi M.A.C M."/>
        </authorList>
    </citation>
    <scope>NUCLEOTIDE SEQUENCE</scope>
</reference>
<keyword evidence="2" id="KW-1185">Reference proteome</keyword>
<protein>
    <recommendedName>
        <fullName evidence="3">Reverse transcriptase domain-containing protein</fullName>
    </recommendedName>
</protein>
<dbReference type="EMBL" id="CAJNRD030001124">
    <property type="protein sequence ID" value="CAG5109311.1"/>
    <property type="molecule type" value="Genomic_DNA"/>
</dbReference>
<dbReference type="Proteomes" id="UP000786811">
    <property type="component" value="Unassembled WGS sequence"/>
</dbReference>